<dbReference type="Proteomes" id="UP001175353">
    <property type="component" value="Unassembled WGS sequence"/>
</dbReference>
<feature type="signal peptide" evidence="1">
    <location>
        <begin position="1"/>
        <end position="19"/>
    </location>
</feature>
<accession>A0AAN6H1D7</accession>
<comment type="caution">
    <text evidence="2">The sequence shown here is derived from an EMBL/GenBank/DDBJ whole genome shotgun (WGS) entry which is preliminary data.</text>
</comment>
<dbReference type="PANTHER" id="PTHR42047">
    <property type="entry name" value="PROTEIN, PUTATIVE (AFU_ORTHOLOGUE AFUA_6G03560)-RELATED"/>
    <property type="match status" value="1"/>
</dbReference>
<keyword evidence="3" id="KW-1185">Reference proteome</keyword>
<reference evidence="2" key="1">
    <citation type="submission" date="2023-06" db="EMBL/GenBank/DDBJ databases">
        <title>Black Yeasts Isolated from many extreme environments.</title>
        <authorList>
            <person name="Coleine C."/>
            <person name="Stajich J.E."/>
            <person name="Selbmann L."/>
        </authorList>
    </citation>
    <scope>NUCLEOTIDE SEQUENCE</scope>
    <source>
        <strain evidence="2">CCFEE 5200</strain>
    </source>
</reference>
<proteinExistence type="predicted"/>
<dbReference type="EMBL" id="JAUJLE010000594">
    <property type="protein sequence ID" value="KAK0952712.1"/>
    <property type="molecule type" value="Genomic_DNA"/>
</dbReference>
<dbReference type="AlphaFoldDB" id="A0AAN6H1D7"/>
<feature type="chain" id="PRO_5043011524" description="IgE-binding protein" evidence="1">
    <location>
        <begin position="20"/>
        <end position="193"/>
    </location>
</feature>
<dbReference type="InterPro" id="IPR052820">
    <property type="entry name" value="PhiA_domain"/>
</dbReference>
<evidence type="ECO:0000256" key="1">
    <source>
        <dbReference type="SAM" id="SignalP"/>
    </source>
</evidence>
<evidence type="ECO:0000313" key="2">
    <source>
        <dbReference type="EMBL" id="KAK0952712.1"/>
    </source>
</evidence>
<gene>
    <name evidence="2" type="ORF">LTR91_024242</name>
</gene>
<name>A0AAN6H1D7_9PEZI</name>
<keyword evidence="1" id="KW-0732">Signal</keyword>
<sequence length="193" mass="19758">MKTAIALASLAAFTTSVQAQYFGLTAIHSGSPIHFLPVNAAGGILRLGGISAHYCPETVQHEGACPNTVVTNFLGGNGGLSMGALVPGGQVDGQAYVDPKCGAVKYTEPHSAFIPAGAVTDGFSFSQGSSFGILSWGEGFTACNDTGDGTWSVYAFMPNVTLPDAPHCLGFDAVATNGSIRDALTAEKTRAVR</sequence>
<evidence type="ECO:0000313" key="3">
    <source>
        <dbReference type="Proteomes" id="UP001175353"/>
    </source>
</evidence>
<organism evidence="2 3">
    <name type="scientific">Friedmanniomyces endolithicus</name>
    <dbReference type="NCBI Taxonomy" id="329885"/>
    <lineage>
        <taxon>Eukaryota</taxon>
        <taxon>Fungi</taxon>
        <taxon>Dikarya</taxon>
        <taxon>Ascomycota</taxon>
        <taxon>Pezizomycotina</taxon>
        <taxon>Dothideomycetes</taxon>
        <taxon>Dothideomycetidae</taxon>
        <taxon>Mycosphaerellales</taxon>
        <taxon>Teratosphaeriaceae</taxon>
        <taxon>Friedmanniomyces</taxon>
    </lineage>
</organism>
<protein>
    <recommendedName>
        <fullName evidence="4">IgE-binding protein</fullName>
    </recommendedName>
</protein>
<evidence type="ECO:0008006" key="4">
    <source>
        <dbReference type="Google" id="ProtNLM"/>
    </source>
</evidence>
<dbReference type="PANTHER" id="PTHR42047:SF1">
    <property type="entry name" value="PROTEIN, PUTATIVE (AFU_ORTHOLOGUE AFUA_6G03560)-RELATED"/>
    <property type="match status" value="1"/>
</dbReference>